<evidence type="ECO:0000313" key="3">
    <source>
        <dbReference type="EMBL" id="KAL0287069.1"/>
    </source>
</evidence>
<protein>
    <recommendedName>
        <fullName evidence="2">Retrotransposon gag domain-containing protein</fullName>
    </recommendedName>
</protein>
<dbReference type="PANTHER" id="PTHR33223">
    <property type="entry name" value="CCHC-TYPE DOMAIN-CONTAINING PROTEIN"/>
    <property type="match status" value="1"/>
</dbReference>
<reference evidence="3" key="1">
    <citation type="submission" date="2020-06" db="EMBL/GenBank/DDBJ databases">
        <authorList>
            <person name="Li T."/>
            <person name="Hu X."/>
            <person name="Zhang T."/>
            <person name="Song X."/>
            <person name="Zhang H."/>
            <person name="Dai N."/>
            <person name="Sheng W."/>
            <person name="Hou X."/>
            <person name="Wei L."/>
        </authorList>
    </citation>
    <scope>NUCLEOTIDE SEQUENCE</scope>
    <source>
        <strain evidence="3">G02</strain>
        <tissue evidence="3">Leaf</tissue>
    </source>
</reference>
<dbReference type="AlphaFoldDB" id="A0AAW2IXD5"/>
<evidence type="ECO:0000256" key="1">
    <source>
        <dbReference type="SAM" id="MobiDB-lite"/>
    </source>
</evidence>
<dbReference type="Pfam" id="PF03732">
    <property type="entry name" value="Retrotrans_gag"/>
    <property type="match status" value="1"/>
</dbReference>
<name>A0AAW2IXD5_SESRA</name>
<sequence length="203" mass="23601">MADELPVNCRTLAIAEYDDTTDPQEHLSRFENATLLHRYSDGIKCRVFVTTFARAAQQWFNQLPPAVIRSFREFRSLFLHKFASSRKHRNTELSLFSIQQKEGELLKDYLQRSLAKKLTTKFDILLARTAKYINMEDAQASRREGRGEKRKESKEENPPKKLKMDFKDKKSAWQRVNMVYTPLTVPITQALMAVEGKCLLTTP</sequence>
<proteinExistence type="predicted"/>
<feature type="region of interest" description="Disordered" evidence="1">
    <location>
        <begin position="137"/>
        <end position="164"/>
    </location>
</feature>
<evidence type="ECO:0000259" key="2">
    <source>
        <dbReference type="Pfam" id="PF03732"/>
    </source>
</evidence>
<reference evidence="3" key="2">
    <citation type="journal article" date="2024" name="Plant">
        <title>Genomic evolution and insights into agronomic trait innovations of Sesamum species.</title>
        <authorList>
            <person name="Miao H."/>
            <person name="Wang L."/>
            <person name="Qu L."/>
            <person name="Liu H."/>
            <person name="Sun Y."/>
            <person name="Le M."/>
            <person name="Wang Q."/>
            <person name="Wei S."/>
            <person name="Zheng Y."/>
            <person name="Lin W."/>
            <person name="Duan Y."/>
            <person name="Cao H."/>
            <person name="Xiong S."/>
            <person name="Wang X."/>
            <person name="Wei L."/>
            <person name="Li C."/>
            <person name="Ma Q."/>
            <person name="Ju M."/>
            <person name="Zhao R."/>
            <person name="Li G."/>
            <person name="Mu C."/>
            <person name="Tian Q."/>
            <person name="Mei H."/>
            <person name="Zhang T."/>
            <person name="Gao T."/>
            <person name="Zhang H."/>
        </authorList>
    </citation>
    <scope>NUCLEOTIDE SEQUENCE</scope>
    <source>
        <strain evidence="3">G02</strain>
    </source>
</reference>
<gene>
    <name evidence="3" type="ORF">Sradi_7132300</name>
</gene>
<accession>A0AAW2IXD5</accession>
<feature type="compositionally biased region" description="Basic and acidic residues" evidence="1">
    <location>
        <begin position="139"/>
        <end position="164"/>
    </location>
</feature>
<dbReference type="PANTHER" id="PTHR33223:SF10">
    <property type="entry name" value="AMINOTRANSFERASE-LIKE PLANT MOBILE DOMAIN-CONTAINING PROTEIN"/>
    <property type="match status" value="1"/>
</dbReference>
<dbReference type="InterPro" id="IPR005162">
    <property type="entry name" value="Retrotrans_gag_dom"/>
</dbReference>
<organism evidence="3">
    <name type="scientific">Sesamum radiatum</name>
    <name type="common">Black benniseed</name>
    <dbReference type="NCBI Taxonomy" id="300843"/>
    <lineage>
        <taxon>Eukaryota</taxon>
        <taxon>Viridiplantae</taxon>
        <taxon>Streptophyta</taxon>
        <taxon>Embryophyta</taxon>
        <taxon>Tracheophyta</taxon>
        <taxon>Spermatophyta</taxon>
        <taxon>Magnoliopsida</taxon>
        <taxon>eudicotyledons</taxon>
        <taxon>Gunneridae</taxon>
        <taxon>Pentapetalae</taxon>
        <taxon>asterids</taxon>
        <taxon>lamiids</taxon>
        <taxon>Lamiales</taxon>
        <taxon>Pedaliaceae</taxon>
        <taxon>Sesamum</taxon>
    </lineage>
</organism>
<dbReference type="EMBL" id="JACGWJ010000901">
    <property type="protein sequence ID" value="KAL0287069.1"/>
    <property type="molecule type" value="Genomic_DNA"/>
</dbReference>
<comment type="caution">
    <text evidence="3">The sequence shown here is derived from an EMBL/GenBank/DDBJ whole genome shotgun (WGS) entry which is preliminary data.</text>
</comment>
<feature type="domain" description="Retrotransposon gag" evidence="2">
    <location>
        <begin position="47"/>
        <end position="112"/>
    </location>
</feature>